<keyword evidence="3" id="KW-1185">Reference proteome</keyword>
<name>A0ABN6ERF5_9BACT</name>
<dbReference type="SUPFAM" id="SSF53850">
    <property type="entry name" value="Periplasmic binding protein-like II"/>
    <property type="match status" value="1"/>
</dbReference>
<dbReference type="Proteomes" id="UP001053296">
    <property type="component" value="Chromosome"/>
</dbReference>
<evidence type="ECO:0000313" key="2">
    <source>
        <dbReference type="EMBL" id="BCS88035.1"/>
    </source>
</evidence>
<dbReference type="EMBL" id="AP024485">
    <property type="protein sequence ID" value="BCS88035.1"/>
    <property type="molecule type" value="Genomic_DNA"/>
</dbReference>
<protein>
    <recommendedName>
        <fullName evidence="4">Solute-binding protein family 3/N-terminal domain-containing protein</fullName>
    </recommendedName>
</protein>
<sequence>MIKRIILACLFFLVFVQPLAAQNHELLKVIVLFDRPLSPDTFLYRVLDLALKNQSIHYDLKIEAIQTSQPRRVEIVSASSKNYVIALGSGHKLEAQLQAVYVPIQLGLGLGQRIILTRMDLVDELKKVKTLDDLYGYVFGQGLGWTDVKIMRDANLQVLALAKPTNIPKMIMHGRVDLYPRGLFEIDLEYARYAPDNPGLVIDEHLVLSYPLASFFYVRKGNDKLYNALKSGLEKAYETGQLQDLVMTDPVLSKTLRNIHLDKRVKIEIPVNNASENTLNALKRFQFIPEKPIGQPVR</sequence>
<gene>
    <name evidence="2" type="ORF">PSDVSF_12770</name>
</gene>
<feature type="chain" id="PRO_5046490883" description="Solute-binding protein family 3/N-terminal domain-containing protein" evidence="1">
    <location>
        <begin position="21"/>
        <end position="298"/>
    </location>
</feature>
<evidence type="ECO:0008006" key="4">
    <source>
        <dbReference type="Google" id="ProtNLM"/>
    </source>
</evidence>
<proteinExistence type="predicted"/>
<accession>A0ABN6ERF5</accession>
<feature type="signal peptide" evidence="1">
    <location>
        <begin position="1"/>
        <end position="20"/>
    </location>
</feature>
<dbReference type="RefSeq" id="WP_229595333.1">
    <property type="nucleotide sequence ID" value="NZ_AP024485.1"/>
</dbReference>
<organism evidence="2 3">
    <name type="scientific">Pseudodesulfovibrio sediminis</name>
    <dbReference type="NCBI Taxonomy" id="2810563"/>
    <lineage>
        <taxon>Bacteria</taxon>
        <taxon>Pseudomonadati</taxon>
        <taxon>Thermodesulfobacteriota</taxon>
        <taxon>Desulfovibrionia</taxon>
        <taxon>Desulfovibrionales</taxon>
        <taxon>Desulfovibrionaceae</taxon>
    </lineage>
</organism>
<reference evidence="2" key="1">
    <citation type="journal article" date="2022" name="Arch. Microbiol.">
        <title>Pseudodesulfovibrio sediminis sp. nov., a mesophilic and neutrophilic sulfate-reducing bacterium isolated from sediment of a brackish lake.</title>
        <authorList>
            <person name="Takahashi A."/>
            <person name="Kojima H."/>
            <person name="Watanabe M."/>
            <person name="Fukui M."/>
        </authorList>
    </citation>
    <scope>NUCLEOTIDE SEQUENCE</scope>
    <source>
        <strain evidence="2">SF6</strain>
    </source>
</reference>
<dbReference type="Gene3D" id="3.40.190.10">
    <property type="entry name" value="Periplasmic binding protein-like II"/>
    <property type="match status" value="2"/>
</dbReference>
<evidence type="ECO:0000256" key="1">
    <source>
        <dbReference type="SAM" id="SignalP"/>
    </source>
</evidence>
<keyword evidence="1" id="KW-0732">Signal</keyword>
<evidence type="ECO:0000313" key="3">
    <source>
        <dbReference type="Proteomes" id="UP001053296"/>
    </source>
</evidence>